<dbReference type="Proteomes" id="UP001057702">
    <property type="component" value="Unassembled WGS sequence"/>
</dbReference>
<dbReference type="EMBL" id="JANFNG010000047">
    <property type="protein sequence ID" value="MCQ4084967.1"/>
    <property type="molecule type" value="Genomic_DNA"/>
</dbReference>
<dbReference type="NCBIfam" id="TIGR03296">
    <property type="entry name" value="M6dom_TIGR03296"/>
    <property type="match status" value="1"/>
</dbReference>
<evidence type="ECO:0000256" key="1">
    <source>
        <dbReference type="SAM" id="SignalP"/>
    </source>
</evidence>
<evidence type="ECO:0000313" key="2">
    <source>
        <dbReference type="EMBL" id="MCQ4084967.1"/>
    </source>
</evidence>
<keyword evidence="2" id="KW-0378">Hydrolase</keyword>
<evidence type="ECO:0000313" key="3">
    <source>
        <dbReference type="Proteomes" id="UP001057702"/>
    </source>
</evidence>
<name>A0ABT1Q852_9ACTN</name>
<keyword evidence="1" id="KW-0732">Signal</keyword>
<dbReference type="InterPro" id="IPR008757">
    <property type="entry name" value="Peptidase_M6-like_domain"/>
</dbReference>
<reference evidence="2" key="1">
    <citation type="submission" date="2022-06" db="EMBL/GenBank/DDBJ databases">
        <title>Draft genome sequence of Streptomyces sp. RB6PN25 isolated from peat swamp forest in Thailand.</title>
        <authorList>
            <person name="Duangmal K."/>
            <person name="Klaysubun C."/>
        </authorList>
    </citation>
    <scope>NUCLEOTIDE SEQUENCE</scope>
    <source>
        <strain evidence="2">RB6PN25</strain>
    </source>
</reference>
<keyword evidence="3" id="KW-1185">Reference proteome</keyword>
<protein>
    <submittedName>
        <fullName evidence="2">M6 family metalloprotease domain-containing protein</fullName>
    </submittedName>
</protein>
<organism evidence="2 3">
    <name type="scientific">Streptomyces humicola</name>
    <dbReference type="NCBI Taxonomy" id="2953240"/>
    <lineage>
        <taxon>Bacteria</taxon>
        <taxon>Bacillati</taxon>
        <taxon>Actinomycetota</taxon>
        <taxon>Actinomycetes</taxon>
        <taxon>Kitasatosporales</taxon>
        <taxon>Streptomycetaceae</taxon>
        <taxon>Streptomyces</taxon>
    </lineage>
</organism>
<keyword evidence="2" id="KW-0482">Metalloprotease</keyword>
<dbReference type="RefSeq" id="WP_255924053.1">
    <property type="nucleotide sequence ID" value="NZ_JANFNG010000047.1"/>
</dbReference>
<accession>A0ABT1Q852</accession>
<sequence length="430" mass="46482">MQHSFFRARLRAWPRAAVVAGVLCAAGVAAPGAVSSVVSAADAPDAPDAPSGACALQRTDSWLSEGVTPWDPDHVRPVGTVHAKMIFVRFPGHTPANTPQQLAAHYLPSVPQFYARASYGKAKLDIVPVASYVAMPMPAAAYGIHRAEPYAKMLHYIRDAVAAARRTGVNFRGVQTLYIVADPDAPGADHDATATTTLARRDAITADGTAIRNISMIWEAAKPDRNVVAHESGHLFGLPDLYVQPPWDDLRDDWDTKVGDWDLMGDQRAISPEFLAWEKWKFGWLDPAQVHCVAAAGVSVHTLTPTERTGGTKLVVVKRSDTDAYAVEVRSRYGNDRRTCAEGVLLYHVRTDVGSTHGPIRVLSAHPGSPAPPNCRNAQEPALADAPFRTGESYTADHGRFRLQVLGQDARGNYRIQITAPAPRSSPDGN</sequence>
<dbReference type="PANTHER" id="PTHR41775:SF1">
    <property type="entry name" value="PEPTIDASE M6-LIKE DOMAIN-CONTAINING PROTEIN"/>
    <property type="match status" value="1"/>
</dbReference>
<feature type="chain" id="PRO_5047450654" evidence="1">
    <location>
        <begin position="41"/>
        <end position="430"/>
    </location>
</feature>
<dbReference type="GO" id="GO:0008237">
    <property type="term" value="F:metallopeptidase activity"/>
    <property type="evidence" value="ECO:0007669"/>
    <property type="project" value="UniProtKB-KW"/>
</dbReference>
<comment type="caution">
    <text evidence="2">The sequence shown here is derived from an EMBL/GenBank/DDBJ whole genome shotgun (WGS) entry which is preliminary data.</text>
</comment>
<dbReference type="SUPFAM" id="SSF55486">
    <property type="entry name" value="Metalloproteases ('zincins'), catalytic domain"/>
    <property type="match status" value="1"/>
</dbReference>
<keyword evidence="2" id="KW-0645">Protease</keyword>
<gene>
    <name evidence="2" type="ORF">NGB36_31490</name>
</gene>
<feature type="signal peptide" evidence="1">
    <location>
        <begin position="1"/>
        <end position="40"/>
    </location>
</feature>
<proteinExistence type="predicted"/>
<dbReference type="PANTHER" id="PTHR41775">
    <property type="entry name" value="SECRETED PROTEIN-RELATED"/>
    <property type="match status" value="1"/>
</dbReference>